<dbReference type="AlphaFoldDB" id="A0AAD9A9Z7"/>
<sequence length="76" mass="9153">MCDYTQPEFCCTHKRYIVSRWCLDYIRTQKPCQLCVTHFEYRGDELCSKCKPSAPIPWEHMIRREQHACRILNTPS</sequence>
<reference evidence="1" key="1">
    <citation type="submission" date="2023-01" db="EMBL/GenBank/DDBJ databases">
        <title>Colletotrichum chrysophilum M932 genome sequence.</title>
        <authorList>
            <person name="Baroncelli R."/>
        </authorList>
    </citation>
    <scope>NUCLEOTIDE SEQUENCE</scope>
    <source>
        <strain evidence="1">M932</strain>
    </source>
</reference>
<evidence type="ECO:0000313" key="1">
    <source>
        <dbReference type="EMBL" id="KAK1844251.1"/>
    </source>
</evidence>
<keyword evidence="2" id="KW-1185">Reference proteome</keyword>
<comment type="caution">
    <text evidence="1">The sequence shown here is derived from an EMBL/GenBank/DDBJ whole genome shotgun (WGS) entry which is preliminary data.</text>
</comment>
<dbReference type="EMBL" id="JAQOWY010000319">
    <property type="protein sequence ID" value="KAK1844251.1"/>
    <property type="molecule type" value="Genomic_DNA"/>
</dbReference>
<gene>
    <name evidence="1" type="ORF">CCHR01_13102</name>
</gene>
<protein>
    <submittedName>
        <fullName evidence="1">Uncharacterized protein</fullName>
    </submittedName>
</protein>
<organism evidence="1 2">
    <name type="scientific">Colletotrichum chrysophilum</name>
    <dbReference type="NCBI Taxonomy" id="1836956"/>
    <lineage>
        <taxon>Eukaryota</taxon>
        <taxon>Fungi</taxon>
        <taxon>Dikarya</taxon>
        <taxon>Ascomycota</taxon>
        <taxon>Pezizomycotina</taxon>
        <taxon>Sordariomycetes</taxon>
        <taxon>Hypocreomycetidae</taxon>
        <taxon>Glomerellales</taxon>
        <taxon>Glomerellaceae</taxon>
        <taxon>Colletotrichum</taxon>
        <taxon>Colletotrichum gloeosporioides species complex</taxon>
    </lineage>
</organism>
<evidence type="ECO:0000313" key="2">
    <source>
        <dbReference type="Proteomes" id="UP001243330"/>
    </source>
</evidence>
<dbReference type="Proteomes" id="UP001243330">
    <property type="component" value="Unassembled WGS sequence"/>
</dbReference>
<proteinExistence type="predicted"/>
<accession>A0AAD9A9Z7</accession>
<name>A0AAD9A9Z7_9PEZI</name>